<accession>A0AAV7YLG4</accession>
<dbReference type="Proteomes" id="UP001146793">
    <property type="component" value="Unassembled WGS sequence"/>
</dbReference>
<dbReference type="PROSITE" id="PS51873">
    <property type="entry name" value="TRIAD"/>
    <property type="match status" value="1"/>
</dbReference>
<dbReference type="InterPro" id="IPR001841">
    <property type="entry name" value="Znf_RING"/>
</dbReference>
<dbReference type="GO" id="GO:0008270">
    <property type="term" value="F:zinc ion binding"/>
    <property type="evidence" value="ECO:0007669"/>
    <property type="project" value="UniProtKB-KW"/>
</dbReference>
<dbReference type="InterPro" id="IPR044066">
    <property type="entry name" value="TRIAD_supradom"/>
</dbReference>
<dbReference type="PROSITE" id="PS50089">
    <property type="entry name" value="ZF_RING_2"/>
    <property type="match status" value="1"/>
</dbReference>
<evidence type="ECO:0000256" key="2">
    <source>
        <dbReference type="ARBA" id="ARBA00012251"/>
    </source>
</evidence>
<dbReference type="InterPro" id="IPR031127">
    <property type="entry name" value="E3_UB_ligase_RBR"/>
</dbReference>
<evidence type="ECO:0000256" key="6">
    <source>
        <dbReference type="ARBA" id="ARBA00022771"/>
    </source>
</evidence>
<comment type="catalytic activity">
    <reaction evidence="1">
        <text>[E2 ubiquitin-conjugating enzyme]-S-ubiquitinyl-L-cysteine + [acceptor protein]-L-lysine = [E2 ubiquitin-conjugating enzyme]-L-cysteine + [acceptor protein]-N(6)-ubiquitinyl-L-lysine.</text>
        <dbReference type="EC" id="2.3.2.31"/>
    </reaction>
</comment>
<dbReference type="InterPro" id="IPR017907">
    <property type="entry name" value="Znf_RING_CS"/>
</dbReference>
<evidence type="ECO:0000256" key="4">
    <source>
        <dbReference type="ARBA" id="ARBA00022723"/>
    </source>
</evidence>
<feature type="coiled-coil region" evidence="10">
    <location>
        <begin position="15"/>
        <end position="77"/>
    </location>
</feature>
<keyword evidence="7" id="KW-0833">Ubl conjugation pathway</keyword>
<evidence type="ECO:0000256" key="10">
    <source>
        <dbReference type="SAM" id="Coils"/>
    </source>
</evidence>
<gene>
    <name evidence="13" type="ORF">M0812_24824</name>
</gene>
<organism evidence="13 14">
    <name type="scientific">Anaeramoeba flamelloides</name>
    <dbReference type="NCBI Taxonomy" id="1746091"/>
    <lineage>
        <taxon>Eukaryota</taxon>
        <taxon>Metamonada</taxon>
        <taxon>Anaeramoebidae</taxon>
        <taxon>Anaeramoeba</taxon>
    </lineage>
</organism>
<dbReference type="InterPro" id="IPR002867">
    <property type="entry name" value="IBR_dom"/>
</dbReference>
<evidence type="ECO:0000256" key="9">
    <source>
        <dbReference type="PROSITE-ProRule" id="PRU00175"/>
    </source>
</evidence>
<comment type="caution">
    <text evidence="13">The sequence shown here is derived from an EMBL/GenBank/DDBJ whole genome shotgun (WGS) entry which is preliminary data.</text>
</comment>
<dbReference type="GO" id="GO:0061630">
    <property type="term" value="F:ubiquitin protein ligase activity"/>
    <property type="evidence" value="ECO:0007669"/>
    <property type="project" value="UniProtKB-EC"/>
</dbReference>
<evidence type="ECO:0000313" key="13">
    <source>
        <dbReference type="EMBL" id="KAJ3429472.1"/>
    </source>
</evidence>
<dbReference type="Pfam" id="PF01485">
    <property type="entry name" value="IBR"/>
    <property type="match status" value="1"/>
</dbReference>
<dbReference type="SMART" id="SM00647">
    <property type="entry name" value="IBR"/>
    <property type="match status" value="2"/>
</dbReference>
<reference evidence="13" key="1">
    <citation type="submission" date="2022-08" db="EMBL/GenBank/DDBJ databases">
        <title>Novel sulphate-reducing endosymbionts in the free-living metamonad Anaeramoeba.</title>
        <authorList>
            <person name="Jerlstrom-Hultqvist J."/>
            <person name="Cepicka I."/>
            <person name="Gallot-Lavallee L."/>
            <person name="Salas-Leiva D."/>
            <person name="Curtis B.A."/>
            <person name="Zahonova K."/>
            <person name="Pipaliya S."/>
            <person name="Dacks J."/>
            <person name="Roger A.J."/>
        </authorList>
    </citation>
    <scope>NUCLEOTIDE SEQUENCE</scope>
    <source>
        <strain evidence="13">Busselton2</strain>
    </source>
</reference>
<keyword evidence="10" id="KW-0175">Coiled coil</keyword>
<evidence type="ECO:0000256" key="3">
    <source>
        <dbReference type="ARBA" id="ARBA00022679"/>
    </source>
</evidence>
<dbReference type="Gene3D" id="3.30.40.10">
    <property type="entry name" value="Zinc/RING finger domain, C3HC4 (zinc finger)"/>
    <property type="match status" value="1"/>
</dbReference>
<sequence length="321" mass="37755">MTNQIETNNLMDLSLNDLIEVLNKCKQRKQVLLKEKEHLKTEFKTIKKKKKYLIKNNQNNKEKLKKSLKQINKIKTKLFEDEKIVIQTLEDEKYAKKLESIYGPFLCEICYVQNSMEDVFHITACGHKICSTCATRYCEIEIRSRKLPIMCPICKGKKVKTIIPDNNILNLRMDQKVLNQYYDFSLGIFVDKNPEKCCRCPKPNCGKPMFFQDNQVEMRCYYCDYHFCRKCNVEWHDGSTCEQFQKWKLENDDADRAFEEYKNSIGAKQCPKCGAVCSKTAGCNKMTCGACHCYWCYKCEALITDRDPYQHFRGSKCDLYN</sequence>
<dbReference type="Gene3D" id="1.20.120.1750">
    <property type="match status" value="1"/>
</dbReference>
<dbReference type="InterPro" id="IPR013083">
    <property type="entry name" value="Znf_RING/FYVE/PHD"/>
</dbReference>
<evidence type="ECO:0000256" key="5">
    <source>
        <dbReference type="ARBA" id="ARBA00022737"/>
    </source>
</evidence>
<dbReference type="SUPFAM" id="SSF57850">
    <property type="entry name" value="RING/U-box"/>
    <property type="match status" value="3"/>
</dbReference>
<evidence type="ECO:0000313" key="14">
    <source>
        <dbReference type="Proteomes" id="UP001146793"/>
    </source>
</evidence>
<protein>
    <recommendedName>
        <fullName evidence="2">RBR-type E3 ubiquitin transferase</fullName>
        <ecNumber evidence="2">2.3.2.31</ecNumber>
    </recommendedName>
</protein>
<dbReference type="PROSITE" id="PS00518">
    <property type="entry name" value="ZF_RING_1"/>
    <property type="match status" value="1"/>
</dbReference>
<keyword evidence="6 9" id="KW-0863">Zinc-finger</keyword>
<evidence type="ECO:0000256" key="8">
    <source>
        <dbReference type="ARBA" id="ARBA00022833"/>
    </source>
</evidence>
<feature type="domain" description="RING-type" evidence="12">
    <location>
        <begin position="103"/>
        <end position="321"/>
    </location>
</feature>
<feature type="domain" description="RING-type" evidence="11">
    <location>
        <begin position="107"/>
        <end position="155"/>
    </location>
</feature>
<keyword evidence="5" id="KW-0677">Repeat</keyword>
<keyword evidence="3" id="KW-0808">Transferase</keyword>
<evidence type="ECO:0000256" key="1">
    <source>
        <dbReference type="ARBA" id="ARBA00001798"/>
    </source>
</evidence>
<dbReference type="Pfam" id="PF26200">
    <property type="entry name" value="Rcat_RNF216"/>
    <property type="match status" value="1"/>
</dbReference>
<evidence type="ECO:0000256" key="7">
    <source>
        <dbReference type="ARBA" id="ARBA00022786"/>
    </source>
</evidence>
<keyword evidence="4" id="KW-0479">Metal-binding</keyword>
<dbReference type="EMBL" id="JANTQA010000057">
    <property type="protein sequence ID" value="KAJ3429472.1"/>
    <property type="molecule type" value="Genomic_DNA"/>
</dbReference>
<dbReference type="GO" id="GO:0016567">
    <property type="term" value="P:protein ubiquitination"/>
    <property type="evidence" value="ECO:0007669"/>
    <property type="project" value="InterPro"/>
</dbReference>
<evidence type="ECO:0000259" key="11">
    <source>
        <dbReference type="PROSITE" id="PS50089"/>
    </source>
</evidence>
<keyword evidence="8" id="KW-0862">Zinc</keyword>
<name>A0AAV7YLG4_9EUKA</name>
<proteinExistence type="predicted"/>
<evidence type="ECO:0000259" key="12">
    <source>
        <dbReference type="PROSITE" id="PS51873"/>
    </source>
</evidence>
<dbReference type="Gene3D" id="2.20.25.20">
    <property type="match status" value="1"/>
</dbReference>
<dbReference type="PANTHER" id="PTHR11685">
    <property type="entry name" value="RBR FAMILY RING FINGER AND IBR DOMAIN-CONTAINING"/>
    <property type="match status" value="1"/>
</dbReference>
<dbReference type="AlphaFoldDB" id="A0AAV7YLG4"/>
<dbReference type="EC" id="2.3.2.31" evidence="2"/>